<evidence type="ECO:0000313" key="5">
    <source>
        <dbReference type="Proteomes" id="UP000178315"/>
    </source>
</evidence>
<dbReference type="AlphaFoldDB" id="A0A1G2A7F6"/>
<proteinExistence type="predicted"/>
<evidence type="ECO:0000256" key="2">
    <source>
        <dbReference type="ARBA" id="ARBA00022777"/>
    </source>
</evidence>
<dbReference type="InterPro" id="IPR029056">
    <property type="entry name" value="Ribokinase-like"/>
</dbReference>
<dbReference type="PROSITE" id="PS00584">
    <property type="entry name" value="PFKB_KINASES_2"/>
    <property type="match status" value="1"/>
</dbReference>
<keyword evidence="2" id="KW-0418">Kinase</keyword>
<dbReference type="EMBL" id="MHJU01000025">
    <property type="protein sequence ID" value="OGY72701.1"/>
    <property type="molecule type" value="Genomic_DNA"/>
</dbReference>
<evidence type="ECO:0000256" key="1">
    <source>
        <dbReference type="ARBA" id="ARBA00022679"/>
    </source>
</evidence>
<dbReference type="CDD" id="cd01942">
    <property type="entry name" value="ribokinase_group_A"/>
    <property type="match status" value="1"/>
</dbReference>
<dbReference type="InterPro" id="IPR002173">
    <property type="entry name" value="Carboh/pur_kinase_PfkB_CS"/>
</dbReference>
<name>A0A1G2A7F6_9BACT</name>
<dbReference type="InterPro" id="IPR011611">
    <property type="entry name" value="PfkB_dom"/>
</dbReference>
<dbReference type="PANTHER" id="PTHR10584">
    <property type="entry name" value="SUGAR KINASE"/>
    <property type="match status" value="1"/>
</dbReference>
<dbReference type="Proteomes" id="UP000178315">
    <property type="component" value="Unassembled WGS sequence"/>
</dbReference>
<dbReference type="Gene3D" id="3.40.1190.20">
    <property type="match status" value="1"/>
</dbReference>
<protein>
    <recommendedName>
        <fullName evidence="3">Carbohydrate kinase PfkB domain-containing protein</fullName>
    </recommendedName>
</protein>
<dbReference type="PANTHER" id="PTHR10584:SF166">
    <property type="entry name" value="RIBOKINASE"/>
    <property type="match status" value="1"/>
</dbReference>
<reference evidence="4 5" key="1">
    <citation type="journal article" date="2016" name="Nat. Commun.">
        <title>Thousands of microbial genomes shed light on interconnected biogeochemical processes in an aquifer system.</title>
        <authorList>
            <person name="Anantharaman K."/>
            <person name="Brown C.T."/>
            <person name="Hug L.A."/>
            <person name="Sharon I."/>
            <person name="Castelle C.J."/>
            <person name="Probst A.J."/>
            <person name="Thomas B.C."/>
            <person name="Singh A."/>
            <person name="Wilkins M.J."/>
            <person name="Karaoz U."/>
            <person name="Brodie E.L."/>
            <person name="Williams K.H."/>
            <person name="Hubbard S.S."/>
            <person name="Banfield J.F."/>
        </authorList>
    </citation>
    <scope>NUCLEOTIDE SEQUENCE [LARGE SCALE GENOMIC DNA]</scope>
</reference>
<dbReference type="PROSITE" id="PS00583">
    <property type="entry name" value="PFKB_KINASES_1"/>
    <property type="match status" value="1"/>
</dbReference>
<dbReference type="GO" id="GO:0016301">
    <property type="term" value="F:kinase activity"/>
    <property type="evidence" value="ECO:0007669"/>
    <property type="project" value="UniProtKB-KW"/>
</dbReference>
<sequence>MARTILVSGSIAYDRIMNFPDHFKNHIMPDKLHVLNVSFVVETVEERFGGTAGNIAYNLRLLGERPLIVSAVGEDGGFYTEHLLEEGIETDYIAIIPERKTAFAHIITDLDDNQISAFHVGALSDVVVSRVIPKEAELAIISPETKEAMMDRAAVYKEQALPYVFDPAQQIPQFSGDELRECITDARIVIGNDYEMSLIERKTGWSISDIAKRGGVAVVTCGENGSKIYTGKEIIMVDAIRPRKFIDPTGAGDSYRAGFVAGFLEGRALSECGRIGSWVASRAIEYYGAQEHRFTREDLNASLI</sequence>
<comment type="caution">
    <text evidence="4">The sequence shown here is derived from an EMBL/GenBank/DDBJ whole genome shotgun (WGS) entry which is preliminary data.</text>
</comment>
<dbReference type="SUPFAM" id="SSF53613">
    <property type="entry name" value="Ribokinase-like"/>
    <property type="match status" value="1"/>
</dbReference>
<dbReference type="Pfam" id="PF00294">
    <property type="entry name" value="PfkB"/>
    <property type="match status" value="1"/>
</dbReference>
<keyword evidence="1" id="KW-0808">Transferase</keyword>
<organism evidence="4 5">
    <name type="scientific">Candidatus Jacksonbacteria bacterium RIFCSPLOWO2_02_FULL_44_20</name>
    <dbReference type="NCBI Taxonomy" id="1798460"/>
    <lineage>
        <taxon>Bacteria</taxon>
        <taxon>Candidatus Jacksoniibacteriota</taxon>
    </lineage>
</organism>
<evidence type="ECO:0000313" key="4">
    <source>
        <dbReference type="EMBL" id="OGY72701.1"/>
    </source>
</evidence>
<accession>A0A1G2A7F6</accession>
<gene>
    <name evidence="4" type="ORF">A3H61_04645</name>
</gene>
<evidence type="ECO:0000259" key="3">
    <source>
        <dbReference type="Pfam" id="PF00294"/>
    </source>
</evidence>
<feature type="domain" description="Carbohydrate kinase PfkB" evidence="3">
    <location>
        <begin position="36"/>
        <end position="291"/>
    </location>
</feature>